<reference evidence="4" key="2">
    <citation type="submission" date="2020-10" db="UniProtKB">
        <authorList>
            <consortium name="WormBaseParasite"/>
        </authorList>
    </citation>
    <scope>IDENTIFICATION</scope>
</reference>
<organism evidence="3 4">
    <name type="scientific">Panagrellus redivivus</name>
    <name type="common">Microworm</name>
    <dbReference type="NCBI Taxonomy" id="6233"/>
    <lineage>
        <taxon>Eukaryota</taxon>
        <taxon>Metazoa</taxon>
        <taxon>Ecdysozoa</taxon>
        <taxon>Nematoda</taxon>
        <taxon>Chromadorea</taxon>
        <taxon>Rhabditida</taxon>
        <taxon>Tylenchina</taxon>
        <taxon>Panagrolaimomorpha</taxon>
        <taxon>Panagrolaimoidea</taxon>
        <taxon>Panagrolaimidae</taxon>
        <taxon>Panagrellus</taxon>
    </lineage>
</organism>
<feature type="transmembrane region" description="Helical" evidence="2">
    <location>
        <begin position="64"/>
        <end position="84"/>
    </location>
</feature>
<dbReference type="WBParaSite" id="Pan_g9361.t1">
    <property type="protein sequence ID" value="Pan_g9361.t1"/>
    <property type="gene ID" value="Pan_g9361"/>
</dbReference>
<dbReference type="Pfam" id="PF03125">
    <property type="entry name" value="Sre"/>
    <property type="match status" value="1"/>
</dbReference>
<evidence type="ECO:0000256" key="2">
    <source>
        <dbReference type="SAM" id="Phobius"/>
    </source>
</evidence>
<dbReference type="PANTHER" id="PTHR23128">
    <property type="entry name" value="SERPENTINE RECEPTOR, CLASS E (EPSILON)-RELATED"/>
    <property type="match status" value="1"/>
</dbReference>
<keyword evidence="3" id="KW-1185">Reference proteome</keyword>
<dbReference type="GO" id="GO:0016020">
    <property type="term" value="C:membrane"/>
    <property type="evidence" value="ECO:0007669"/>
    <property type="project" value="InterPro"/>
</dbReference>
<dbReference type="AlphaFoldDB" id="A0A7E4WDJ5"/>
<reference evidence="3" key="1">
    <citation type="journal article" date="2013" name="Genetics">
        <title>The draft genome and transcriptome of Panagrellus redivivus are shaped by the harsh demands of a free-living lifestyle.</title>
        <authorList>
            <person name="Srinivasan J."/>
            <person name="Dillman A.R."/>
            <person name="Macchietto M.G."/>
            <person name="Heikkinen L."/>
            <person name="Lakso M."/>
            <person name="Fracchia K.M."/>
            <person name="Antoshechkin I."/>
            <person name="Mortazavi A."/>
            <person name="Wong G."/>
            <person name="Sternberg P.W."/>
        </authorList>
    </citation>
    <scope>NUCLEOTIDE SEQUENCE [LARGE SCALE GENOMIC DNA]</scope>
    <source>
        <strain evidence="3">MT8872</strain>
    </source>
</reference>
<keyword evidence="2" id="KW-1133">Transmembrane helix</keyword>
<protein>
    <submittedName>
        <fullName evidence="4">Transmembrane protein 186</fullName>
    </submittedName>
</protein>
<evidence type="ECO:0000313" key="4">
    <source>
        <dbReference type="WBParaSite" id="Pan_g9361.t1"/>
    </source>
</evidence>
<dbReference type="InterPro" id="IPR004151">
    <property type="entry name" value="7TM_GPCR_serpentine_rcpt_Sre"/>
</dbReference>
<keyword evidence="2" id="KW-0812">Transmembrane</keyword>
<dbReference type="PANTHER" id="PTHR23128:SF132">
    <property type="entry name" value="SERPENTINE RECEPTOR, CLASS E (EPSILON)-RELATED"/>
    <property type="match status" value="1"/>
</dbReference>
<accession>A0A7E4WDJ5</accession>
<evidence type="ECO:0000313" key="3">
    <source>
        <dbReference type="Proteomes" id="UP000492821"/>
    </source>
</evidence>
<sequence>MYSNATGWDVSYSMLDASIESFWFTDKINHRRYKHSSTIGNSYTLSERYQLAENIRTSELMRKCILVSVCIFPFGIGSFIVMFGNDQICVKMLSRLSWEFLSVVYAFAMTASIMKSNVIWRTNFLQLLYCKCRFRVAPDDQIELESRNGFENMYIFKTSKGEQMVFDVSKETDIYFKQLHRFWDVPSKVQPPSTASSTRSKF</sequence>
<feature type="transmembrane region" description="Helical" evidence="2">
    <location>
        <begin position="96"/>
        <end position="114"/>
    </location>
</feature>
<proteinExistence type="inferred from homology"/>
<evidence type="ECO:0000256" key="1">
    <source>
        <dbReference type="ARBA" id="ARBA00006803"/>
    </source>
</evidence>
<comment type="similarity">
    <text evidence="1">Belongs to the nematode receptor-like protein sre family.</text>
</comment>
<dbReference type="Proteomes" id="UP000492821">
    <property type="component" value="Unassembled WGS sequence"/>
</dbReference>
<name>A0A7E4WDJ5_PANRE</name>
<keyword evidence="2" id="KW-0472">Membrane</keyword>
<dbReference type="GO" id="GO:0007606">
    <property type="term" value="P:sensory perception of chemical stimulus"/>
    <property type="evidence" value="ECO:0007669"/>
    <property type="project" value="InterPro"/>
</dbReference>